<dbReference type="PANTHER" id="PTHR10091">
    <property type="entry name" value="ALDOSE-1-EPIMERASE"/>
    <property type="match status" value="1"/>
</dbReference>
<dbReference type="SUPFAM" id="SSF74650">
    <property type="entry name" value="Galactose mutarotase-like"/>
    <property type="match status" value="1"/>
</dbReference>
<dbReference type="InterPro" id="IPR047215">
    <property type="entry name" value="Galactose_mutarotase-like"/>
</dbReference>
<reference evidence="4" key="1">
    <citation type="submission" date="2023-03" db="EMBL/GenBank/DDBJ databases">
        <authorList>
            <person name="Shen W."/>
            <person name="Cai J."/>
        </authorList>
    </citation>
    <scope>NUCLEOTIDE SEQUENCE</scope>
    <source>
        <strain evidence="4">B226-2</strain>
    </source>
</reference>
<evidence type="ECO:0000313" key="4">
    <source>
        <dbReference type="EMBL" id="MDT2809928.1"/>
    </source>
</evidence>
<keyword evidence="2" id="KW-0413">Isomerase</keyword>
<evidence type="ECO:0000256" key="3">
    <source>
        <dbReference type="ARBA" id="ARBA00023277"/>
    </source>
</evidence>
<proteinExistence type="inferred from homology"/>
<keyword evidence="3" id="KW-0119">Carbohydrate metabolism</keyword>
<gene>
    <name evidence="4" type="ORF">P7H43_05490</name>
</gene>
<dbReference type="Gene3D" id="2.70.98.10">
    <property type="match status" value="1"/>
</dbReference>
<name>A0AAW8TUH4_9ENTE</name>
<evidence type="ECO:0000256" key="2">
    <source>
        <dbReference type="ARBA" id="ARBA00023235"/>
    </source>
</evidence>
<dbReference type="GO" id="GO:0004034">
    <property type="term" value="F:aldose 1-epimerase activity"/>
    <property type="evidence" value="ECO:0007669"/>
    <property type="project" value="TreeGrafter"/>
</dbReference>
<dbReference type="InterPro" id="IPR008183">
    <property type="entry name" value="Aldose_1/G6P_1-epimerase"/>
</dbReference>
<dbReference type="PANTHER" id="PTHR10091:SF0">
    <property type="entry name" value="GALACTOSE MUTAROTASE"/>
    <property type="match status" value="1"/>
</dbReference>
<organism evidence="4 5">
    <name type="scientific">Enterococcus asini</name>
    <dbReference type="NCBI Taxonomy" id="57732"/>
    <lineage>
        <taxon>Bacteria</taxon>
        <taxon>Bacillati</taxon>
        <taxon>Bacillota</taxon>
        <taxon>Bacilli</taxon>
        <taxon>Lactobacillales</taxon>
        <taxon>Enterococcaceae</taxon>
        <taxon>Enterococcus</taxon>
    </lineage>
</organism>
<dbReference type="InterPro" id="IPR014718">
    <property type="entry name" value="GH-type_carb-bd"/>
</dbReference>
<protein>
    <submittedName>
        <fullName evidence="4">Galactose mutarotase</fullName>
    </submittedName>
</protein>
<dbReference type="InterPro" id="IPR011013">
    <property type="entry name" value="Gal_mutarotase_sf_dom"/>
</dbReference>
<evidence type="ECO:0000313" key="5">
    <source>
        <dbReference type="Proteomes" id="UP001256711"/>
    </source>
</evidence>
<dbReference type="GO" id="GO:0033499">
    <property type="term" value="P:galactose catabolic process via UDP-galactose, Leloir pathway"/>
    <property type="evidence" value="ECO:0007669"/>
    <property type="project" value="TreeGrafter"/>
</dbReference>
<dbReference type="CDD" id="cd09019">
    <property type="entry name" value="galactose_mutarotase_like"/>
    <property type="match status" value="1"/>
</dbReference>
<accession>A0AAW8TUH4</accession>
<comment type="similarity">
    <text evidence="1">Belongs to the aldose epimerase family.</text>
</comment>
<evidence type="ECO:0000256" key="1">
    <source>
        <dbReference type="ARBA" id="ARBA00006206"/>
    </source>
</evidence>
<dbReference type="GO" id="GO:0006006">
    <property type="term" value="P:glucose metabolic process"/>
    <property type="evidence" value="ECO:0007669"/>
    <property type="project" value="TreeGrafter"/>
</dbReference>
<dbReference type="RefSeq" id="WP_311835213.1">
    <property type="nucleotide sequence ID" value="NZ_JARQBJ010000002.1"/>
</dbReference>
<dbReference type="AlphaFoldDB" id="A0AAW8TUH4"/>
<dbReference type="GO" id="GO:0005737">
    <property type="term" value="C:cytoplasm"/>
    <property type="evidence" value="ECO:0007669"/>
    <property type="project" value="TreeGrafter"/>
</dbReference>
<dbReference type="Pfam" id="PF01263">
    <property type="entry name" value="Aldose_epim"/>
    <property type="match status" value="1"/>
</dbReference>
<comment type="caution">
    <text evidence="4">The sequence shown here is derived from an EMBL/GenBank/DDBJ whole genome shotgun (WGS) entry which is preliminary data.</text>
</comment>
<sequence length="329" mass="36022">MATVKQLHNERYGDYFEVTNKNGVTLLLSPFGARALELVLPLAEGPRNVLVGFDTIEGHKGKYFNASIGPVAGRIAKAQFELEGKVYQTEANQKGNTLHGGFHGFDLETWTGTPFEKEGASGVVFTLERNDGDYGFPGNLKVEAIYTLTDEDEYKFGFTATTDQATLFNPTNHGYYNLTGSPSNPIDEHRLEVHASKVAETRDDVTTTGELLPVSGTKFDFFTEKTIGDTMLDDPFVLDKDQEQALVLTAPDGKVALTLTTTEPAVVIYTTGESEVGYEMNGGPMTLHGSVAIEPQKIPGTESYPQFGSITLTPDKPYFAESQFKLTYK</sequence>
<dbReference type="Proteomes" id="UP001256711">
    <property type="component" value="Unassembled WGS sequence"/>
</dbReference>
<dbReference type="GO" id="GO:0030246">
    <property type="term" value="F:carbohydrate binding"/>
    <property type="evidence" value="ECO:0007669"/>
    <property type="project" value="InterPro"/>
</dbReference>
<dbReference type="EMBL" id="JARQBJ010000002">
    <property type="protein sequence ID" value="MDT2809928.1"/>
    <property type="molecule type" value="Genomic_DNA"/>
</dbReference>